<comment type="similarity">
    <text evidence="1">Belongs to the ATP-dependent AMP-binding enzyme family.</text>
</comment>
<keyword evidence="2 10" id="KW-0436">Ligase</keyword>
<dbReference type="FunFam" id="3.30.300.30:FF:000008">
    <property type="entry name" value="2,3-dihydroxybenzoate-AMP ligase"/>
    <property type="match status" value="1"/>
</dbReference>
<dbReference type="InterPro" id="IPR000873">
    <property type="entry name" value="AMP-dep_synth/lig_dom"/>
</dbReference>
<reference evidence="10 11" key="1">
    <citation type="submission" date="2018-08" db="EMBL/GenBank/DDBJ databases">
        <title>The multiple taxonomic identification of Sphingomonas gilva.</title>
        <authorList>
            <person name="Zhu D."/>
            <person name="Zheng S."/>
        </authorList>
    </citation>
    <scope>NUCLEOTIDE SEQUENCE [LARGE SCALE GENOMIC DNA]</scope>
    <source>
        <strain evidence="10 11">ZDH117</strain>
    </source>
</reference>
<comment type="caution">
    <text evidence="10">The sequence shown here is derived from an EMBL/GenBank/DDBJ whole genome shotgun (WGS) entry which is preliminary data.</text>
</comment>
<evidence type="ECO:0000313" key="11">
    <source>
        <dbReference type="Proteomes" id="UP000266693"/>
    </source>
</evidence>
<dbReference type="PANTHER" id="PTHR43859">
    <property type="entry name" value="ACYL-ACTIVATING ENZYME"/>
    <property type="match status" value="1"/>
</dbReference>
<keyword evidence="3" id="KW-0276">Fatty acid metabolism</keyword>
<dbReference type="Pfam" id="PF00501">
    <property type="entry name" value="AMP-binding"/>
    <property type="match status" value="1"/>
</dbReference>
<dbReference type="Gene3D" id="3.40.50.12780">
    <property type="entry name" value="N-terminal domain of ligase-like"/>
    <property type="match status" value="1"/>
</dbReference>
<evidence type="ECO:0000256" key="5">
    <source>
        <dbReference type="ARBA" id="ARBA00051915"/>
    </source>
</evidence>
<dbReference type="GO" id="GO:0006631">
    <property type="term" value="P:fatty acid metabolic process"/>
    <property type="evidence" value="ECO:0007669"/>
    <property type="project" value="UniProtKB-KW"/>
</dbReference>
<dbReference type="EC" id="6.2.1.44" evidence="6"/>
<dbReference type="PANTHER" id="PTHR43859:SF4">
    <property type="entry name" value="BUTANOATE--COA LIGASE AAE1-RELATED"/>
    <property type="match status" value="1"/>
</dbReference>
<dbReference type="RefSeq" id="WP_118865050.1">
    <property type="nucleotide sequence ID" value="NZ_QWLV01000009.1"/>
</dbReference>
<dbReference type="InterPro" id="IPR020845">
    <property type="entry name" value="AMP-binding_CS"/>
</dbReference>
<evidence type="ECO:0000256" key="4">
    <source>
        <dbReference type="ARBA" id="ARBA00023098"/>
    </source>
</evidence>
<evidence type="ECO:0000259" key="9">
    <source>
        <dbReference type="Pfam" id="PF13193"/>
    </source>
</evidence>
<evidence type="ECO:0000256" key="2">
    <source>
        <dbReference type="ARBA" id="ARBA00022598"/>
    </source>
</evidence>
<evidence type="ECO:0000256" key="1">
    <source>
        <dbReference type="ARBA" id="ARBA00006432"/>
    </source>
</evidence>
<comment type="catalytic activity">
    <reaction evidence="5">
        <text>3-(methylsulfanyl)propanoate + ATP + CoA = 3-(methylsulfanyl)propanoyl-CoA + AMP + diphosphate</text>
        <dbReference type="Rhea" id="RHEA:43052"/>
        <dbReference type="ChEBI" id="CHEBI:30616"/>
        <dbReference type="ChEBI" id="CHEBI:33019"/>
        <dbReference type="ChEBI" id="CHEBI:49016"/>
        <dbReference type="ChEBI" id="CHEBI:57287"/>
        <dbReference type="ChEBI" id="CHEBI:82815"/>
        <dbReference type="ChEBI" id="CHEBI:456215"/>
        <dbReference type="EC" id="6.2.1.44"/>
    </reaction>
    <physiologicalReaction direction="left-to-right" evidence="5">
        <dbReference type="Rhea" id="RHEA:43053"/>
    </physiologicalReaction>
</comment>
<dbReference type="InterPro" id="IPR025110">
    <property type="entry name" value="AMP-bd_C"/>
</dbReference>
<dbReference type="AlphaFoldDB" id="A0A396RJS7"/>
<evidence type="ECO:0000256" key="3">
    <source>
        <dbReference type="ARBA" id="ARBA00022832"/>
    </source>
</evidence>
<evidence type="ECO:0000256" key="6">
    <source>
        <dbReference type="ARBA" id="ARBA00066616"/>
    </source>
</evidence>
<dbReference type="Proteomes" id="UP000266693">
    <property type="component" value="Unassembled WGS sequence"/>
</dbReference>
<feature type="domain" description="AMP-dependent synthetase/ligase" evidence="8">
    <location>
        <begin position="17"/>
        <end position="389"/>
    </location>
</feature>
<dbReference type="SUPFAM" id="SSF56801">
    <property type="entry name" value="Acetyl-CoA synthetase-like"/>
    <property type="match status" value="1"/>
</dbReference>
<dbReference type="PROSITE" id="PS00455">
    <property type="entry name" value="AMP_BINDING"/>
    <property type="match status" value="1"/>
</dbReference>
<evidence type="ECO:0000256" key="7">
    <source>
        <dbReference type="ARBA" id="ARBA00067668"/>
    </source>
</evidence>
<dbReference type="Gene3D" id="3.30.300.30">
    <property type="match status" value="1"/>
</dbReference>
<accession>A0A396RJS7</accession>
<name>A0A396RJS7_9SPHN</name>
<gene>
    <name evidence="10" type="ORF">D1610_15160</name>
</gene>
<dbReference type="InterPro" id="IPR042099">
    <property type="entry name" value="ANL_N_sf"/>
</dbReference>
<dbReference type="NCBIfam" id="NF004837">
    <property type="entry name" value="PRK06187.1"/>
    <property type="match status" value="1"/>
</dbReference>
<dbReference type="OrthoDB" id="9803968at2"/>
<sequence>MLGGMQDYELRVPRLIDHAAREHPTREIVSRWADGSETRTDWAGIARDAKKLAQALERMGIKRGDRVATLAMNHSRHLVAWYGVIGMGGVIHTINPRLFDDQLEYIANHAEDRVLLYDAVFQPIVDRMRDKWKTIEHYIVFDGAGEDSFERIIGREDGNYAWIEGPEREPCMLCYTSGTTGNPKGVLYTHRSSVIHAMAEMQPAVFNLDSTAVALPVVPMFHAAAWGLPFAGAAAGIKFVYSAVNEPAVLCELMNREKVTHSAGVPTVWLGMFQHMDATGDKPEHLKVVTIGGSAAPRAMIERIMRMGARVNHAWGMTETSPIGTMGAPSADWADLDFETKVDITCKQGRVPFGVELRVVDDEGKELARDGESSGRLQIKGPWVIQQYFQDDSGSCTCPEGWFDTGDVAVIHPDGVMQITDRAKDVIKSGGEWISSVELENAAVGCAGVAEAAAIGIAHPKWDERPLLLVVRKPGSEVSADDIQAHLAKHVAKWWLPDEILFVDELPHTATGKLLKTALRAQYKDHRLATAA</sequence>
<protein>
    <recommendedName>
        <fullName evidence="7">3-methylmercaptopropionyl-CoA ligase</fullName>
        <ecNumber evidence="6">6.2.1.44</ecNumber>
    </recommendedName>
</protein>
<dbReference type="GO" id="GO:0016874">
    <property type="term" value="F:ligase activity"/>
    <property type="evidence" value="ECO:0007669"/>
    <property type="project" value="UniProtKB-KW"/>
</dbReference>
<organism evidence="10 11">
    <name type="scientific">Sphingomonas gilva</name>
    <dbReference type="NCBI Taxonomy" id="2305907"/>
    <lineage>
        <taxon>Bacteria</taxon>
        <taxon>Pseudomonadati</taxon>
        <taxon>Pseudomonadota</taxon>
        <taxon>Alphaproteobacteria</taxon>
        <taxon>Sphingomonadales</taxon>
        <taxon>Sphingomonadaceae</taxon>
        <taxon>Sphingomonas</taxon>
    </lineage>
</organism>
<dbReference type="CDD" id="cd12119">
    <property type="entry name" value="ttLC_FACS_AlkK_like"/>
    <property type="match status" value="1"/>
</dbReference>
<keyword evidence="11" id="KW-1185">Reference proteome</keyword>
<dbReference type="InterPro" id="IPR045851">
    <property type="entry name" value="AMP-bd_C_sf"/>
</dbReference>
<dbReference type="Pfam" id="PF13193">
    <property type="entry name" value="AMP-binding_C"/>
    <property type="match status" value="1"/>
</dbReference>
<proteinExistence type="inferred from homology"/>
<keyword evidence="4" id="KW-0443">Lipid metabolism</keyword>
<feature type="domain" description="AMP-binding enzyme C-terminal" evidence="9">
    <location>
        <begin position="438"/>
        <end position="513"/>
    </location>
</feature>
<evidence type="ECO:0000313" key="10">
    <source>
        <dbReference type="EMBL" id="RHW16444.1"/>
    </source>
</evidence>
<dbReference type="EMBL" id="QWLV01000009">
    <property type="protein sequence ID" value="RHW16444.1"/>
    <property type="molecule type" value="Genomic_DNA"/>
</dbReference>
<evidence type="ECO:0000259" key="8">
    <source>
        <dbReference type="Pfam" id="PF00501"/>
    </source>
</evidence>